<name>A0A9D1MLJ3_9FIRM</name>
<gene>
    <name evidence="4" type="ORF">IAB07_03015</name>
</gene>
<reference evidence="4" key="2">
    <citation type="journal article" date="2021" name="PeerJ">
        <title>Extensive microbial diversity within the chicken gut microbiome revealed by metagenomics and culture.</title>
        <authorList>
            <person name="Gilroy R."/>
            <person name="Ravi A."/>
            <person name="Getino M."/>
            <person name="Pursley I."/>
            <person name="Horton D.L."/>
            <person name="Alikhan N.F."/>
            <person name="Baker D."/>
            <person name="Gharbi K."/>
            <person name="Hall N."/>
            <person name="Watson M."/>
            <person name="Adriaenssens E.M."/>
            <person name="Foster-Nyarko E."/>
            <person name="Jarju S."/>
            <person name="Secka A."/>
            <person name="Antonio M."/>
            <person name="Oren A."/>
            <person name="Chaudhuri R.R."/>
            <person name="La Ragione R."/>
            <person name="Hildebrand F."/>
            <person name="Pallen M.J."/>
        </authorList>
    </citation>
    <scope>NUCLEOTIDE SEQUENCE</scope>
    <source>
        <strain evidence="4">9366</strain>
    </source>
</reference>
<dbReference type="AlphaFoldDB" id="A0A9D1MLJ3"/>
<dbReference type="SUPFAM" id="SSF53163">
    <property type="entry name" value="HybD-like"/>
    <property type="match status" value="1"/>
</dbReference>
<evidence type="ECO:0000256" key="3">
    <source>
        <dbReference type="ARBA" id="ARBA00023145"/>
    </source>
</evidence>
<dbReference type="InterPro" id="IPR005080">
    <property type="entry name" value="Peptidase_A25"/>
</dbReference>
<keyword evidence="3" id="KW-0865">Zymogen</keyword>
<dbReference type="GO" id="GO:0009847">
    <property type="term" value="P:spore germination"/>
    <property type="evidence" value="ECO:0007669"/>
    <property type="project" value="InterPro"/>
</dbReference>
<keyword evidence="2" id="KW-0378">Hydrolase</keyword>
<dbReference type="GO" id="GO:0006508">
    <property type="term" value="P:proteolysis"/>
    <property type="evidence" value="ECO:0007669"/>
    <property type="project" value="UniProtKB-KW"/>
</dbReference>
<protein>
    <submittedName>
        <fullName evidence="4">GPR endopeptidase</fullName>
    </submittedName>
</protein>
<reference evidence="4" key="1">
    <citation type="submission" date="2020-10" db="EMBL/GenBank/DDBJ databases">
        <authorList>
            <person name="Gilroy R."/>
        </authorList>
    </citation>
    <scope>NUCLEOTIDE SEQUENCE</scope>
    <source>
        <strain evidence="4">9366</strain>
    </source>
</reference>
<dbReference type="GO" id="GO:0008233">
    <property type="term" value="F:peptidase activity"/>
    <property type="evidence" value="ECO:0007669"/>
    <property type="project" value="UniProtKB-KW"/>
</dbReference>
<comment type="caution">
    <text evidence="4">The sequence shown here is derived from an EMBL/GenBank/DDBJ whole genome shotgun (WGS) entry which is preliminary data.</text>
</comment>
<dbReference type="Gene3D" id="3.40.50.1450">
    <property type="entry name" value="HybD-like"/>
    <property type="match status" value="1"/>
</dbReference>
<dbReference type="Pfam" id="PF03418">
    <property type="entry name" value="Peptidase_A25"/>
    <property type="match status" value="1"/>
</dbReference>
<proteinExistence type="predicted"/>
<sequence length="229" mass="24158">MEFQRLLLEIAAIKGQSEEEYVRRGCRVTHGRLPGGEEYYTVSEGEDAAVVRLLAGIVEKFLPKELKRVMVVGLGNRGMTADALGNCVLSHMPAGGKDPHIGLIAPQVSLVTGVESADIVESLSARLKPELVVLTDTLATSRCERLGRCYQVGNFALRPGSGVGGAKKIEPGARTISLGVPLVIKLSDLGVSGAGDLAVTPADIDEKVERCGKNIAKALTLALCGGQRE</sequence>
<evidence type="ECO:0000256" key="1">
    <source>
        <dbReference type="ARBA" id="ARBA00022670"/>
    </source>
</evidence>
<evidence type="ECO:0000256" key="2">
    <source>
        <dbReference type="ARBA" id="ARBA00022801"/>
    </source>
</evidence>
<accession>A0A9D1MLJ3</accession>
<dbReference type="EMBL" id="DVNJ01000015">
    <property type="protein sequence ID" value="HIU62725.1"/>
    <property type="molecule type" value="Genomic_DNA"/>
</dbReference>
<dbReference type="InterPro" id="IPR023430">
    <property type="entry name" value="Pept_HybD-like_dom_sf"/>
</dbReference>
<dbReference type="Proteomes" id="UP000824145">
    <property type="component" value="Unassembled WGS sequence"/>
</dbReference>
<organism evidence="4 5">
    <name type="scientific">Candidatus Caccalectryoclostridium excrementigallinarum</name>
    <dbReference type="NCBI Taxonomy" id="2840710"/>
    <lineage>
        <taxon>Bacteria</taxon>
        <taxon>Bacillati</taxon>
        <taxon>Bacillota</taxon>
        <taxon>Clostridia</taxon>
        <taxon>Christensenellales</taxon>
        <taxon>Christensenellaceae</taxon>
        <taxon>Christensenellaceae incertae sedis</taxon>
        <taxon>Candidatus Caccalectryoclostridium</taxon>
    </lineage>
</organism>
<keyword evidence="1" id="KW-0645">Protease</keyword>
<evidence type="ECO:0000313" key="5">
    <source>
        <dbReference type="Proteomes" id="UP000824145"/>
    </source>
</evidence>
<evidence type="ECO:0000313" key="4">
    <source>
        <dbReference type="EMBL" id="HIU62725.1"/>
    </source>
</evidence>